<comment type="caution">
    <text evidence="1">The sequence shown here is derived from an EMBL/GenBank/DDBJ whole genome shotgun (WGS) entry which is preliminary data.</text>
</comment>
<name>A0A9N8DXN7_9STRA</name>
<protein>
    <submittedName>
        <fullName evidence="1">Uncharacterized protein</fullName>
    </submittedName>
</protein>
<dbReference type="Proteomes" id="UP001153069">
    <property type="component" value="Unassembled WGS sequence"/>
</dbReference>
<organism evidence="1 2">
    <name type="scientific">Seminavis robusta</name>
    <dbReference type="NCBI Taxonomy" id="568900"/>
    <lineage>
        <taxon>Eukaryota</taxon>
        <taxon>Sar</taxon>
        <taxon>Stramenopiles</taxon>
        <taxon>Ochrophyta</taxon>
        <taxon>Bacillariophyta</taxon>
        <taxon>Bacillariophyceae</taxon>
        <taxon>Bacillariophycidae</taxon>
        <taxon>Naviculales</taxon>
        <taxon>Naviculaceae</taxon>
        <taxon>Seminavis</taxon>
    </lineage>
</organism>
<evidence type="ECO:0000313" key="1">
    <source>
        <dbReference type="EMBL" id="CAB9507874.1"/>
    </source>
</evidence>
<sequence>MKITMPSKKPAFCPKKGFSCKDLHIAIVDIPNKTPVLSAFAYKLKPLEMDSQMHLQDAVEAAVKEYANHRDVTMLVTLPGWAYWPKEQFVDFVGYCQFHGDVKRLCCATSDCIVLMTQTDYTVTIRIFGNNKLLEATTESKDESFDSFEEEEGLTQDILPAMKMSPMRTRKQRYN</sequence>
<gene>
    <name evidence="1" type="ORF">SEMRO_323_G117400.1</name>
</gene>
<proteinExistence type="predicted"/>
<evidence type="ECO:0000313" key="2">
    <source>
        <dbReference type="Proteomes" id="UP001153069"/>
    </source>
</evidence>
<dbReference type="EMBL" id="CAICTM010000322">
    <property type="protein sequence ID" value="CAB9507874.1"/>
    <property type="molecule type" value="Genomic_DNA"/>
</dbReference>
<dbReference type="AlphaFoldDB" id="A0A9N8DXN7"/>
<accession>A0A9N8DXN7</accession>
<keyword evidence="2" id="KW-1185">Reference proteome</keyword>
<reference evidence="1" key="1">
    <citation type="submission" date="2020-06" db="EMBL/GenBank/DDBJ databases">
        <authorList>
            <consortium name="Plant Systems Biology data submission"/>
        </authorList>
    </citation>
    <scope>NUCLEOTIDE SEQUENCE</scope>
    <source>
        <strain evidence="1">D6</strain>
    </source>
</reference>